<dbReference type="Proteomes" id="UP000291483">
    <property type="component" value="Unassembled WGS sequence"/>
</dbReference>
<comment type="caution">
    <text evidence="3">The sequence shown here is derived from an EMBL/GenBank/DDBJ whole genome shotgun (WGS) entry which is preliminary data.</text>
</comment>
<evidence type="ECO:0000313" key="4">
    <source>
        <dbReference type="Proteomes" id="UP000291483"/>
    </source>
</evidence>
<evidence type="ECO:0000256" key="1">
    <source>
        <dbReference type="SAM" id="Phobius"/>
    </source>
</evidence>
<keyword evidence="1" id="KW-1133">Transmembrane helix</keyword>
<evidence type="ECO:0000259" key="2">
    <source>
        <dbReference type="Pfam" id="PF13400"/>
    </source>
</evidence>
<keyword evidence="4" id="KW-1185">Reference proteome</keyword>
<feature type="transmembrane region" description="Helical" evidence="1">
    <location>
        <begin position="21"/>
        <end position="42"/>
    </location>
</feature>
<evidence type="ECO:0000313" key="3">
    <source>
        <dbReference type="EMBL" id="RZU64583.1"/>
    </source>
</evidence>
<dbReference type="OrthoDB" id="4808490at2"/>
<dbReference type="RefSeq" id="WP_130505056.1">
    <property type="nucleotide sequence ID" value="NZ_SHLC01000001.1"/>
</dbReference>
<accession>A0A4Q8AKX4</accession>
<name>A0A4Q8AKX4_9MICO</name>
<dbReference type="EMBL" id="SHLC01000001">
    <property type="protein sequence ID" value="RZU64583.1"/>
    <property type="molecule type" value="Genomic_DNA"/>
</dbReference>
<protein>
    <submittedName>
        <fullName evidence="3">Putative Flp pilus-assembly TadE/G-like protein</fullName>
    </submittedName>
</protein>
<keyword evidence="1" id="KW-0812">Transmembrane</keyword>
<feature type="domain" description="Putative Flp pilus-assembly TadG-like N-terminal" evidence="2">
    <location>
        <begin position="19"/>
        <end position="64"/>
    </location>
</feature>
<organism evidence="3 4">
    <name type="scientific">Microterricola gilva</name>
    <dbReference type="NCBI Taxonomy" id="393267"/>
    <lineage>
        <taxon>Bacteria</taxon>
        <taxon>Bacillati</taxon>
        <taxon>Actinomycetota</taxon>
        <taxon>Actinomycetes</taxon>
        <taxon>Micrococcales</taxon>
        <taxon>Microbacteriaceae</taxon>
        <taxon>Microterricola</taxon>
    </lineage>
</organism>
<dbReference type="Pfam" id="PF13400">
    <property type="entry name" value="Tad"/>
    <property type="match status" value="1"/>
</dbReference>
<proteinExistence type="predicted"/>
<dbReference type="AlphaFoldDB" id="A0A4Q8AKX4"/>
<gene>
    <name evidence="3" type="ORF">EV379_0884</name>
</gene>
<dbReference type="InterPro" id="IPR028087">
    <property type="entry name" value="Tad_N"/>
</dbReference>
<reference evidence="3 4" key="1">
    <citation type="submission" date="2019-02" db="EMBL/GenBank/DDBJ databases">
        <title>Sequencing the genomes of 1000 actinobacteria strains.</title>
        <authorList>
            <person name="Klenk H.-P."/>
        </authorList>
    </citation>
    <scope>NUCLEOTIDE SEQUENCE [LARGE SCALE GENOMIC DNA]</scope>
    <source>
        <strain evidence="3 4">DSM 18319</strain>
    </source>
</reference>
<keyword evidence="1" id="KW-0472">Membrane</keyword>
<sequence length="154" mass="16349">MRRYLRERLRLTVLGDERGSSLVLTIFYGAFALLLILLVVAATSLSLDRNRLFGIADGAALAGAEAFELSAVSTAGEGFTAALQDAAVQQAVQEHLAVVPRGSLEELVVESAGTPDGVSAEVTLSAWWRPPMLTMLVPAGIRIEVTATARSVLR</sequence>